<dbReference type="Pfam" id="PF00069">
    <property type="entry name" value="Pkinase"/>
    <property type="match status" value="1"/>
</dbReference>
<dbReference type="GO" id="GO:0003677">
    <property type="term" value="F:DNA binding"/>
    <property type="evidence" value="ECO:0007669"/>
    <property type="project" value="UniProtKB-UniRule"/>
</dbReference>
<evidence type="ECO:0000256" key="8">
    <source>
        <dbReference type="PROSITE-ProRule" id="PRU10141"/>
    </source>
</evidence>
<name>A0A9P8I1M7_9PEZI</name>
<dbReference type="PROSITE" id="PS50011">
    <property type="entry name" value="PROTEIN_KINASE_DOM"/>
    <property type="match status" value="1"/>
</dbReference>
<dbReference type="CDD" id="cd06503">
    <property type="entry name" value="ATP-synt_Fo_b"/>
    <property type="match status" value="1"/>
</dbReference>
<dbReference type="OrthoDB" id="4062651at2759"/>
<evidence type="ECO:0000256" key="9">
    <source>
        <dbReference type="SAM" id="MobiDB-lite"/>
    </source>
</evidence>
<dbReference type="InterPro" id="IPR008271">
    <property type="entry name" value="Ser/Thr_kinase_AS"/>
</dbReference>
<dbReference type="PANTHER" id="PTHR11584:SF369">
    <property type="entry name" value="MITOGEN-ACTIVATED PROTEIN KINASE KINASE KINASE 19-RELATED"/>
    <property type="match status" value="1"/>
</dbReference>
<dbReference type="Gene3D" id="1.10.510.10">
    <property type="entry name" value="Transferase(Phosphotransferase) domain 1"/>
    <property type="match status" value="1"/>
</dbReference>
<dbReference type="PROSITE" id="PS50118">
    <property type="entry name" value="HMG_BOX_2"/>
    <property type="match status" value="1"/>
</dbReference>
<protein>
    <recommendedName>
        <fullName evidence="14">Protein kinase domain-containing protein</fullName>
    </recommendedName>
</protein>
<evidence type="ECO:0000259" key="10">
    <source>
        <dbReference type="PROSITE" id="PS50011"/>
    </source>
</evidence>
<keyword evidence="4 8" id="KW-0547">Nucleotide-binding</keyword>
<dbReference type="SMART" id="SM00220">
    <property type="entry name" value="S_TKc"/>
    <property type="match status" value="1"/>
</dbReference>
<evidence type="ECO:0000259" key="11">
    <source>
        <dbReference type="PROSITE" id="PS50118"/>
    </source>
</evidence>
<evidence type="ECO:0000313" key="13">
    <source>
        <dbReference type="Proteomes" id="UP000698800"/>
    </source>
</evidence>
<dbReference type="GO" id="GO:0004674">
    <property type="term" value="F:protein serine/threonine kinase activity"/>
    <property type="evidence" value="ECO:0007669"/>
    <property type="project" value="UniProtKB-KW"/>
</dbReference>
<dbReference type="GO" id="GO:0005524">
    <property type="term" value="F:ATP binding"/>
    <property type="evidence" value="ECO:0007669"/>
    <property type="project" value="UniProtKB-UniRule"/>
</dbReference>
<evidence type="ECO:0000256" key="3">
    <source>
        <dbReference type="ARBA" id="ARBA00022679"/>
    </source>
</evidence>
<comment type="similarity">
    <text evidence="1">Belongs to the protein kinase superfamily. STE Ser/Thr protein kinase family. MAP kinase kinase kinase subfamily.</text>
</comment>
<dbReference type="InterPro" id="IPR000719">
    <property type="entry name" value="Prot_kinase_dom"/>
</dbReference>
<keyword evidence="5" id="KW-0418">Kinase</keyword>
<feature type="DNA-binding region" description="HMG box" evidence="7">
    <location>
        <begin position="651"/>
        <end position="719"/>
    </location>
</feature>
<keyword evidence="7" id="KW-0539">Nucleus</keyword>
<comment type="caution">
    <text evidence="12">The sequence shown here is derived from an EMBL/GenBank/DDBJ whole genome shotgun (WGS) entry which is preliminary data.</text>
</comment>
<dbReference type="PROSITE" id="PS00108">
    <property type="entry name" value="PROTEIN_KINASE_ST"/>
    <property type="match status" value="1"/>
</dbReference>
<dbReference type="InterPro" id="IPR009071">
    <property type="entry name" value="HMG_box_dom"/>
</dbReference>
<evidence type="ECO:0000256" key="7">
    <source>
        <dbReference type="PROSITE-ProRule" id="PRU00267"/>
    </source>
</evidence>
<feature type="compositionally biased region" description="Low complexity" evidence="9">
    <location>
        <begin position="46"/>
        <end position="75"/>
    </location>
</feature>
<dbReference type="PANTHER" id="PTHR11584">
    <property type="entry name" value="SERINE/THREONINE PROTEIN KINASE"/>
    <property type="match status" value="1"/>
</dbReference>
<evidence type="ECO:0000256" key="5">
    <source>
        <dbReference type="ARBA" id="ARBA00022777"/>
    </source>
</evidence>
<dbReference type="Gene3D" id="1.10.30.10">
    <property type="entry name" value="High mobility group box domain"/>
    <property type="match status" value="1"/>
</dbReference>
<feature type="domain" description="Protein kinase" evidence="10">
    <location>
        <begin position="291"/>
        <end position="611"/>
    </location>
</feature>
<feature type="compositionally biased region" description="Basic and acidic residues" evidence="9">
    <location>
        <begin position="129"/>
        <end position="229"/>
    </location>
</feature>
<dbReference type="AlphaFoldDB" id="A0A9P8I1M7"/>
<dbReference type="InterPro" id="IPR036910">
    <property type="entry name" value="HMG_box_dom_sf"/>
</dbReference>
<dbReference type="SUPFAM" id="SSF47095">
    <property type="entry name" value="HMG-box"/>
    <property type="match status" value="1"/>
</dbReference>
<evidence type="ECO:0000256" key="4">
    <source>
        <dbReference type="ARBA" id="ARBA00022741"/>
    </source>
</evidence>
<feature type="domain" description="HMG box" evidence="11">
    <location>
        <begin position="651"/>
        <end position="719"/>
    </location>
</feature>
<keyword evidence="7" id="KW-0238">DNA-binding</keyword>
<dbReference type="InterPro" id="IPR017441">
    <property type="entry name" value="Protein_kinase_ATP_BS"/>
</dbReference>
<feature type="region of interest" description="Disordered" evidence="9">
    <location>
        <begin position="15"/>
        <end position="274"/>
    </location>
</feature>
<reference evidence="12" key="1">
    <citation type="submission" date="2021-03" db="EMBL/GenBank/DDBJ databases">
        <title>Comparative genomics and phylogenomic investigation of the class Geoglossomycetes provide insights into ecological specialization and systematics.</title>
        <authorList>
            <person name="Melie T."/>
            <person name="Pirro S."/>
            <person name="Miller A.N."/>
            <person name="Quandt A."/>
        </authorList>
    </citation>
    <scope>NUCLEOTIDE SEQUENCE</scope>
    <source>
        <strain evidence="12">GBOQ0MN5Z8</strain>
    </source>
</reference>
<gene>
    <name evidence="12" type="ORF">FGG08_006403</name>
</gene>
<keyword evidence="13" id="KW-1185">Reference proteome</keyword>
<evidence type="ECO:0008006" key="14">
    <source>
        <dbReference type="Google" id="ProtNLM"/>
    </source>
</evidence>
<dbReference type="Pfam" id="PF00505">
    <property type="entry name" value="HMG_box"/>
    <property type="match status" value="1"/>
</dbReference>
<accession>A0A9P8I1M7</accession>
<dbReference type="PROSITE" id="PS00107">
    <property type="entry name" value="PROTEIN_KINASE_ATP"/>
    <property type="match status" value="1"/>
</dbReference>
<dbReference type="InterPro" id="IPR011009">
    <property type="entry name" value="Kinase-like_dom_sf"/>
</dbReference>
<feature type="binding site" evidence="8">
    <location>
        <position position="324"/>
    </location>
    <ligand>
        <name>ATP</name>
        <dbReference type="ChEBI" id="CHEBI:30616"/>
    </ligand>
</feature>
<feature type="compositionally biased region" description="Low complexity" evidence="9">
    <location>
        <begin position="247"/>
        <end position="256"/>
    </location>
</feature>
<dbReference type="GO" id="GO:0005634">
    <property type="term" value="C:nucleus"/>
    <property type="evidence" value="ECO:0007669"/>
    <property type="project" value="UniProtKB-UniRule"/>
</dbReference>
<dbReference type="SUPFAM" id="SSF56112">
    <property type="entry name" value="Protein kinase-like (PK-like)"/>
    <property type="match status" value="1"/>
</dbReference>
<evidence type="ECO:0000256" key="2">
    <source>
        <dbReference type="ARBA" id="ARBA00022527"/>
    </source>
</evidence>
<keyword evidence="6 8" id="KW-0067">ATP-binding</keyword>
<keyword evidence="3" id="KW-0808">Transferase</keyword>
<keyword evidence="2" id="KW-0723">Serine/threonine-protein kinase</keyword>
<feature type="compositionally biased region" description="Polar residues" evidence="9">
    <location>
        <begin position="257"/>
        <end position="274"/>
    </location>
</feature>
<evidence type="ECO:0000256" key="1">
    <source>
        <dbReference type="ARBA" id="ARBA00006529"/>
    </source>
</evidence>
<organism evidence="12 13">
    <name type="scientific">Glutinoglossum americanum</name>
    <dbReference type="NCBI Taxonomy" id="1670608"/>
    <lineage>
        <taxon>Eukaryota</taxon>
        <taxon>Fungi</taxon>
        <taxon>Dikarya</taxon>
        <taxon>Ascomycota</taxon>
        <taxon>Pezizomycotina</taxon>
        <taxon>Geoglossomycetes</taxon>
        <taxon>Geoglossales</taxon>
        <taxon>Geoglossaceae</taxon>
        <taxon>Glutinoglossum</taxon>
    </lineage>
</organism>
<sequence>MIRSGLTRFRTWRTGATGSDYEIPQGQRYAPSAENPSESLRRLHPTRSLSRPLSRPLSSRPLSSRPPSRPSSSHSTIHKKVNPDPMYYAPGRPVRNTTHRKGNVRGTQPIPEDCGAGGPAPVQMGEGKQVCKEVQEKAEVEEERKRHRTEEARKEEQAREEAEGKAKAEQERKRRQAEETRKEEQARKIAKEEQARRQAEEKTKAEGRQKKRGAEEAEASRLSEGKRTPQVESNYGPSPQTPYAGGPSSSRPSPVSTFKQASNAIDSQSVQPQTPDAVFHQHYQQGKDVPYEPLRVLGHGAYGLVEEVKPLAGKVPMHGRIARKTIRMPPSMPVRVRERIKNEVDIVKRLNHHHIIQVLATYSEGRQFGIIMAPVAEMNLEGYFDENPQPKLDDRMYSWFGCLAAGLNYLHTERVKHRDIKPANILIDGRGILYTDFGIARDVLDEVTTSTTGFVDGKTPMYCAPEVAAEARRGRLSDLFSLGCVFLEMVTVLMWDYEVSLEKLHDFKETNGKRTYSANIGKSLEWILSLVACIKHHSSSSTITPVGIWTNYMHDISSAKRQICFALEWCVAMMQPVPDNRINASRLLQLIRAVDARQGIIESSRDAFPWIGDCCRIPAEDPSTTAGSKIIERWPDISLVKSSVSNTSTTPEHGLSAYTIFAMEQHGKVRDEDPGIPFEQVDEVLQAKWKALDPKQYTQYEATAAAYKKPLEAPKEKYSVSHHKYLAPFTLLSGQKTTGDEELELWDRANELMGYTIPGRTD</sequence>
<dbReference type="EMBL" id="JAGHQL010000182">
    <property type="protein sequence ID" value="KAH0536765.1"/>
    <property type="molecule type" value="Genomic_DNA"/>
</dbReference>
<evidence type="ECO:0000313" key="12">
    <source>
        <dbReference type="EMBL" id="KAH0536765.1"/>
    </source>
</evidence>
<evidence type="ECO:0000256" key="6">
    <source>
        <dbReference type="ARBA" id="ARBA00022840"/>
    </source>
</evidence>
<proteinExistence type="inferred from homology"/>
<dbReference type="Proteomes" id="UP000698800">
    <property type="component" value="Unassembled WGS sequence"/>
</dbReference>
<dbReference type="CDD" id="cd00180">
    <property type="entry name" value="PKc"/>
    <property type="match status" value="1"/>
</dbReference>